<dbReference type="GeneID" id="34758856"/>
<dbReference type="EMBL" id="FMMM01000054">
    <property type="protein sequence ID" value="SCQ21689.1"/>
    <property type="molecule type" value="Genomic_DNA"/>
</dbReference>
<sequence length="244" mass="28847">MNRSLILILLTIHSFGWQLYAQDIQEKNSMLIKENHISKLKYDKFWNILKKNHITYHPKEQWVVVSDTLAYVFGNDSCPMRNEMNMRNGILSHKDGKCKVAIDPAFNPMEGKKLPIPYKNEVAQEYIFSRIAARFEMGKKFRSRTKQEMKDAEMLVTYYPVDTAKSIFNGVSMFVYPLNFKGEYCQNIYRYGKGVVIVGKYNIPLYLYFFMTEESIVDFDKYLSELKGMFIFQEMDETDKKRDL</sequence>
<evidence type="ECO:0000313" key="1">
    <source>
        <dbReference type="EMBL" id="SCQ21689.1"/>
    </source>
</evidence>
<evidence type="ECO:0000313" key="2">
    <source>
        <dbReference type="Proteomes" id="UP000182057"/>
    </source>
</evidence>
<name>A0A1D3UNG9_TANFO</name>
<dbReference type="Proteomes" id="UP000182057">
    <property type="component" value="Unassembled WGS sequence"/>
</dbReference>
<proteinExistence type="predicted"/>
<dbReference type="OrthoDB" id="3107219at2"/>
<reference evidence="1 2" key="1">
    <citation type="submission" date="2016-09" db="EMBL/GenBank/DDBJ databases">
        <authorList>
            <person name="Capua I."/>
            <person name="De Benedictis P."/>
            <person name="Joannis T."/>
            <person name="Lombin L.H."/>
            <person name="Cattoli G."/>
        </authorList>
    </citation>
    <scope>NUCLEOTIDE SEQUENCE [LARGE SCALE GENOMIC DNA]</scope>
    <source>
        <strain evidence="1 2">UB20</strain>
    </source>
</reference>
<dbReference type="AlphaFoldDB" id="A0A1D3UNG9"/>
<gene>
    <name evidence="1" type="ORF">TFUB20_01461</name>
</gene>
<accession>A0A1D3UNG9</accession>
<protein>
    <submittedName>
        <fullName evidence="1">Uncharacterized protein</fullName>
    </submittedName>
</protein>
<organism evidence="1 2">
    <name type="scientific">Tannerella forsythia</name>
    <name type="common">Bacteroides forsythus</name>
    <dbReference type="NCBI Taxonomy" id="28112"/>
    <lineage>
        <taxon>Bacteria</taxon>
        <taxon>Pseudomonadati</taxon>
        <taxon>Bacteroidota</taxon>
        <taxon>Bacteroidia</taxon>
        <taxon>Bacteroidales</taxon>
        <taxon>Tannerellaceae</taxon>
        <taxon>Tannerella</taxon>
    </lineage>
</organism>
<dbReference type="RefSeq" id="WP_014225046.1">
    <property type="nucleotide sequence ID" value="NZ_CAJPTF010000001.1"/>
</dbReference>